<feature type="domain" description="Trichome birefringence-like N-terminal" evidence="11">
    <location>
        <begin position="44"/>
        <end position="96"/>
    </location>
</feature>
<comment type="similarity">
    <text evidence="2">Belongs to the PC-esterase family. TBL subfamily.</text>
</comment>
<keyword evidence="6 8" id="KW-0472">Membrane</keyword>
<evidence type="ECO:0000256" key="9">
    <source>
        <dbReference type="SAM" id="SignalP"/>
    </source>
</evidence>
<feature type="compositionally biased region" description="Pro residues" evidence="7">
    <location>
        <begin position="427"/>
        <end position="439"/>
    </location>
</feature>
<feature type="region of interest" description="Disordered" evidence="7">
    <location>
        <begin position="376"/>
        <end position="531"/>
    </location>
</feature>
<dbReference type="InterPro" id="IPR029962">
    <property type="entry name" value="TBL"/>
</dbReference>
<feature type="compositionally biased region" description="Pro residues" evidence="7">
    <location>
        <begin position="447"/>
        <end position="465"/>
    </location>
</feature>
<dbReference type="Pfam" id="PF14416">
    <property type="entry name" value="PMR5N"/>
    <property type="match status" value="1"/>
</dbReference>
<dbReference type="GO" id="GO:0005794">
    <property type="term" value="C:Golgi apparatus"/>
    <property type="evidence" value="ECO:0007669"/>
    <property type="project" value="TreeGrafter"/>
</dbReference>
<evidence type="ECO:0000259" key="10">
    <source>
        <dbReference type="Pfam" id="PF13839"/>
    </source>
</evidence>
<feature type="transmembrane region" description="Helical" evidence="8">
    <location>
        <begin position="533"/>
        <end position="552"/>
    </location>
</feature>
<reference evidence="13" key="2">
    <citation type="submission" date="2025-08" db="UniProtKB">
        <authorList>
            <consortium name="RefSeq"/>
        </authorList>
    </citation>
    <scope>IDENTIFICATION</scope>
    <source>
        <tissue evidence="13">Leaf</tissue>
    </source>
</reference>
<sequence length="555" mass="59711">MSYCKNQKIIPVLVLLVPIFISQLAAAYANANGNAVFHDKYMKGCDLFKGSWVYDDSVPTYNSTVCPFLDQGFDCQRNGRPDHDYLKYRWQPEGCNIPSFNGRDFLERHKGKKIMFVGDSLTNNMWQSFTCMLHSSVPAAKYTISHAGTSTPAVTFSFPDYGVSVISLTNRFLVDIVSAKEGRVLKLDSLTTGDQWKGMDYLIFNTYHWWFHTGSLQTWDYFQVGNKLYKDMDRLEALKIGLTTWAKWVDSNIDPRNTTVFFHGISALHFNAEDWKGNGTKGCQGETQPVLGSTYPSPGLPGKSIIEGVLNLMVNPPHFLDVTLLTQLRKDGHPSIYAGKGSGFLDCSHWCLAGVPDAWNQLLYASLMRMEGIDPDIAPAPDASQPSAPPPLPGVPSPSVVPGPPVSPVPPPHPSGGPSPSHGPQHPGSPSPAGWPIPPSGGLSPSSPGPEHPGSPSPAGWPTPPSAGHSPSSPAPEHNGSPSPSAGPGHPGEPGPSDRPGQPLAPSPGDWPGPSDAPSPSHKKSDGLGLRPLSFGSNLALVMLLLAVYLQFIQR</sequence>
<evidence type="ECO:0000313" key="12">
    <source>
        <dbReference type="Proteomes" id="UP000515151"/>
    </source>
</evidence>
<reference evidence="12" key="1">
    <citation type="journal article" date="2020" name="Plant Biotechnol. J.">
        <title>The pomegranate (Punica granatum L.) draft genome dissects genetic divergence between soft- and hard-seeded cultivars.</title>
        <authorList>
            <person name="Luo X."/>
            <person name="Li H."/>
            <person name="Wu Z."/>
            <person name="Yao W."/>
            <person name="Zhao P."/>
            <person name="Cao D."/>
            <person name="Yu H."/>
            <person name="Li K."/>
            <person name="Poudel K."/>
            <person name="Zhao D."/>
            <person name="Zhang F."/>
            <person name="Xia X."/>
            <person name="Chen L."/>
            <person name="Wang Q."/>
            <person name="Jing D."/>
            <person name="Cao S."/>
        </authorList>
    </citation>
    <scope>NUCLEOTIDE SEQUENCE [LARGE SCALE GENOMIC DNA]</scope>
    <source>
        <strain evidence="12">cv. Tunisia</strain>
    </source>
</reference>
<evidence type="ECO:0000256" key="3">
    <source>
        <dbReference type="ARBA" id="ARBA00022692"/>
    </source>
</evidence>
<evidence type="ECO:0000256" key="5">
    <source>
        <dbReference type="ARBA" id="ARBA00022989"/>
    </source>
</evidence>
<dbReference type="PANTHER" id="PTHR32285:SF30">
    <property type="entry name" value="PROTEIN TRICHOME BIREFRINGENCE-LIKE 42"/>
    <property type="match status" value="1"/>
</dbReference>
<feature type="domain" description="Trichome birefringence-like C-terminal" evidence="10">
    <location>
        <begin position="97"/>
        <end position="365"/>
    </location>
</feature>
<evidence type="ECO:0000256" key="1">
    <source>
        <dbReference type="ARBA" id="ARBA00004167"/>
    </source>
</evidence>
<keyword evidence="4" id="KW-0735">Signal-anchor</keyword>
<evidence type="ECO:0000259" key="11">
    <source>
        <dbReference type="Pfam" id="PF14416"/>
    </source>
</evidence>
<dbReference type="GeneID" id="116213330"/>
<name>A0A6P8EF89_PUNGR</name>
<evidence type="ECO:0000256" key="6">
    <source>
        <dbReference type="ARBA" id="ARBA00023136"/>
    </source>
</evidence>
<protein>
    <submittedName>
        <fullName evidence="13">Protein trichome birefringence-like 42</fullName>
    </submittedName>
</protein>
<organism evidence="12 13">
    <name type="scientific">Punica granatum</name>
    <name type="common">Pomegranate</name>
    <dbReference type="NCBI Taxonomy" id="22663"/>
    <lineage>
        <taxon>Eukaryota</taxon>
        <taxon>Viridiplantae</taxon>
        <taxon>Streptophyta</taxon>
        <taxon>Embryophyta</taxon>
        <taxon>Tracheophyta</taxon>
        <taxon>Spermatophyta</taxon>
        <taxon>Magnoliopsida</taxon>
        <taxon>eudicotyledons</taxon>
        <taxon>Gunneridae</taxon>
        <taxon>Pentapetalae</taxon>
        <taxon>rosids</taxon>
        <taxon>malvids</taxon>
        <taxon>Myrtales</taxon>
        <taxon>Lythraceae</taxon>
        <taxon>Punica</taxon>
    </lineage>
</organism>
<feature type="chain" id="PRO_5028021264" evidence="9">
    <location>
        <begin position="28"/>
        <end position="555"/>
    </location>
</feature>
<dbReference type="GO" id="GO:0016413">
    <property type="term" value="F:O-acetyltransferase activity"/>
    <property type="evidence" value="ECO:0007669"/>
    <property type="project" value="InterPro"/>
</dbReference>
<dbReference type="Pfam" id="PF13839">
    <property type="entry name" value="PC-Esterase"/>
    <property type="match status" value="1"/>
</dbReference>
<feature type="compositionally biased region" description="Low complexity" evidence="7">
    <location>
        <begin position="466"/>
        <end position="488"/>
    </location>
</feature>
<dbReference type="InterPro" id="IPR025846">
    <property type="entry name" value="TBL_N"/>
</dbReference>
<keyword evidence="3 8" id="KW-0812">Transmembrane</keyword>
<evidence type="ECO:0000313" key="13">
    <source>
        <dbReference type="RefSeq" id="XP_031404076.1"/>
    </source>
</evidence>
<evidence type="ECO:0000256" key="4">
    <source>
        <dbReference type="ARBA" id="ARBA00022968"/>
    </source>
</evidence>
<gene>
    <name evidence="13" type="primary">LOC116213330</name>
</gene>
<keyword evidence="9" id="KW-0732">Signal</keyword>
<evidence type="ECO:0000256" key="7">
    <source>
        <dbReference type="SAM" id="MobiDB-lite"/>
    </source>
</evidence>
<proteinExistence type="inferred from homology"/>
<dbReference type="InterPro" id="IPR026057">
    <property type="entry name" value="TBL_C"/>
</dbReference>
<dbReference type="RefSeq" id="XP_031404076.1">
    <property type="nucleotide sequence ID" value="XM_031548216.1"/>
</dbReference>
<feature type="compositionally biased region" description="Pro residues" evidence="7">
    <location>
        <begin position="387"/>
        <end position="417"/>
    </location>
</feature>
<dbReference type="Proteomes" id="UP000515151">
    <property type="component" value="Chromosome 7"/>
</dbReference>
<comment type="subcellular location">
    <subcellularLocation>
        <location evidence="1">Membrane</location>
        <topology evidence="1">Single-pass membrane protein</topology>
    </subcellularLocation>
</comment>
<dbReference type="OrthoDB" id="630188at2759"/>
<dbReference type="PANTHER" id="PTHR32285">
    <property type="entry name" value="PROTEIN TRICHOME BIREFRINGENCE-LIKE 9-RELATED"/>
    <property type="match status" value="1"/>
</dbReference>
<evidence type="ECO:0000256" key="2">
    <source>
        <dbReference type="ARBA" id="ARBA00007727"/>
    </source>
</evidence>
<keyword evidence="12" id="KW-1185">Reference proteome</keyword>
<feature type="signal peptide" evidence="9">
    <location>
        <begin position="1"/>
        <end position="27"/>
    </location>
</feature>
<keyword evidence="5 8" id="KW-1133">Transmembrane helix</keyword>
<dbReference type="GO" id="GO:0016020">
    <property type="term" value="C:membrane"/>
    <property type="evidence" value="ECO:0007669"/>
    <property type="project" value="UniProtKB-SubCell"/>
</dbReference>
<accession>A0A6P8EF89</accession>
<feature type="compositionally biased region" description="Pro residues" evidence="7">
    <location>
        <begin position="503"/>
        <end position="517"/>
    </location>
</feature>
<evidence type="ECO:0000256" key="8">
    <source>
        <dbReference type="SAM" id="Phobius"/>
    </source>
</evidence>
<dbReference type="AlphaFoldDB" id="A0A6P8EF89"/>